<dbReference type="AlphaFoldDB" id="A0AAD7VWN8"/>
<organism evidence="2 3">
    <name type="scientific">Aldrovandia affinis</name>
    <dbReference type="NCBI Taxonomy" id="143900"/>
    <lineage>
        <taxon>Eukaryota</taxon>
        <taxon>Metazoa</taxon>
        <taxon>Chordata</taxon>
        <taxon>Craniata</taxon>
        <taxon>Vertebrata</taxon>
        <taxon>Euteleostomi</taxon>
        <taxon>Actinopterygii</taxon>
        <taxon>Neopterygii</taxon>
        <taxon>Teleostei</taxon>
        <taxon>Notacanthiformes</taxon>
        <taxon>Halosauridae</taxon>
        <taxon>Aldrovandia</taxon>
    </lineage>
</organism>
<dbReference type="InterPro" id="IPR003439">
    <property type="entry name" value="ABC_transporter-like_ATP-bd"/>
</dbReference>
<reference evidence="2" key="1">
    <citation type="journal article" date="2023" name="Science">
        <title>Genome structures resolve the early diversification of teleost fishes.</title>
        <authorList>
            <person name="Parey E."/>
            <person name="Louis A."/>
            <person name="Montfort J."/>
            <person name="Bouchez O."/>
            <person name="Roques C."/>
            <person name="Iampietro C."/>
            <person name="Lluch J."/>
            <person name="Castinel A."/>
            <person name="Donnadieu C."/>
            <person name="Desvignes T."/>
            <person name="Floi Bucao C."/>
            <person name="Jouanno E."/>
            <person name="Wen M."/>
            <person name="Mejri S."/>
            <person name="Dirks R."/>
            <person name="Jansen H."/>
            <person name="Henkel C."/>
            <person name="Chen W.J."/>
            <person name="Zahm M."/>
            <person name="Cabau C."/>
            <person name="Klopp C."/>
            <person name="Thompson A.W."/>
            <person name="Robinson-Rechavi M."/>
            <person name="Braasch I."/>
            <person name="Lecointre G."/>
            <person name="Bobe J."/>
            <person name="Postlethwait J.H."/>
            <person name="Berthelot C."/>
            <person name="Roest Crollius H."/>
            <person name="Guiguen Y."/>
        </authorList>
    </citation>
    <scope>NUCLEOTIDE SEQUENCE</scope>
    <source>
        <strain evidence="2">NC1722</strain>
    </source>
</reference>
<dbReference type="Pfam" id="PF00005">
    <property type="entry name" value="ABC_tran"/>
    <property type="match status" value="1"/>
</dbReference>
<gene>
    <name evidence="2" type="ORF">AAFF_G00110540</name>
</gene>
<dbReference type="InterPro" id="IPR039421">
    <property type="entry name" value="Type_1_exporter"/>
</dbReference>
<dbReference type="GO" id="GO:0005524">
    <property type="term" value="F:ATP binding"/>
    <property type="evidence" value="ECO:0007669"/>
    <property type="project" value="InterPro"/>
</dbReference>
<keyword evidence="3" id="KW-1185">Reference proteome</keyword>
<dbReference type="PANTHER" id="PTHR43394">
    <property type="entry name" value="ATP-DEPENDENT PERMEASE MDL1, MITOCHONDRIAL"/>
    <property type="match status" value="1"/>
</dbReference>
<dbReference type="GO" id="GO:0016887">
    <property type="term" value="F:ATP hydrolysis activity"/>
    <property type="evidence" value="ECO:0007669"/>
    <property type="project" value="InterPro"/>
</dbReference>
<dbReference type="InterPro" id="IPR027417">
    <property type="entry name" value="P-loop_NTPase"/>
</dbReference>
<feature type="domain" description="ABC transporter" evidence="1">
    <location>
        <begin position="8"/>
        <end position="108"/>
    </location>
</feature>
<comment type="caution">
    <text evidence="2">The sequence shown here is derived from an EMBL/GenBank/DDBJ whole genome shotgun (WGS) entry which is preliminary data.</text>
</comment>
<evidence type="ECO:0000259" key="1">
    <source>
        <dbReference type="Pfam" id="PF00005"/>
    </source>
</evidence>
<dbReference type="GO" id="GO:0015421">
    <property type="term" value="F:ABC-type oligopeptide transporter activity"/>
    <property type="evidence" value="ECO:0007669"/>
    <property type="project" value="TreeGrafter"/>
</dbReference>
<accession>A0AAD7VWN8</accession>
<sequence>MCCCYGFQGLSLELKPCHMTALVGPSGGGKSTCVSLLERFYQPQEGEILLDRQPLHLYQHKYLHSKVAMVGQEPVLFSGSIRDNIAYGLEHCPLERVQDAARRANAHGFISQLEHGYDTDG</sequence>
<protein>
    <recommendedName>
        <fullName evidence="1">ABC transporter domain-containing protein</fullName>
    </recommendedName>
</protein>
<dbReference type="PANTHER" id="PTHR43394:SF14">
    <property type="entry name" value="TRANSPORTER 2, ATP BINDING CASSETTE SUBFAMILY B"/>
    <property type="match status" value="1"/>
</dbReference>
<proteinExistence type="predicted"/>
<name>A0AAD7VWN8_9TELE</name>
<dbReference type="Gene3D" id="3.40.50.300">
    <property type="entry name" value="P-loop containing nucleotide triphosphate hydrolases"/>
    <property type="match status" value="1"/>
</dbReference>
<dbReference type="EMBL" id="JAINUG010001732">
    <property type="protein sequence ID" value="KAJ8353083.1"/>
    <property type="molecule type" value="Genomic_DNA"/>
</dbReference>
<dbReference type="SUPFAM" id="SSF52540">
    <property type="entry name" value="P-loop containing nucleoside triphosphate hydrolases"/>
    <property type="match status" value="1"/>
</dbReference>
<evidence type="ECO:0000313" key="2">
    <source>
        <dbReference type="EMBL" id="KAJ8353083.1"/>
    </source>
</evidence>
<dbReference type="Proteomes" id="UP001221898">
    <property type="component" value="Unassembled WGS sequence"/>
</dbReference>
<evidence type="ECO:0000313" key="3">
    <source>
        <dbReference type="Proteomes" id="UP001221898"/>
    </source>
</evidence>